<keyword evidence="5 6" id="KW-0482">Metalloprotease</keyword>
<dbReference type="GO" id="GO:0016020">
    <property type="term" value="C:membrane"/>
    <property type="evidence" value="ECO:0007669"/>
    <property type="project" value="TreeGrafter"/>
</dbReference>
<comment type="caution">
    <text evidence="9">The sequence shown here is derived from an EMBL/GenBank/DDBJ whole genome shotgun (WGS) entry which is preliminary data.</text>
</comment>
<keyword evidence="1 6" id="KW-0645">Protease</keyword>
<dbReference type="CDD" id="cd07333">
    <property type="entry name" value="M48C_bepA_like"/>
    <property type="match status" value="1"/>
</dbReference>
<dbReference type="PROSITE" id="PS51257">
    <property type="entry name" value="PROKAR_LIPOPROTEIN"/>
    <property type="match status" value="1"/>
</dbReference>
<feature type="domain" description="Peptidase M48" evidence="8">
    <location>
        <begin position="64"/>
        <end position="240"/>
    </location>
</feature>
<evidence type="ECO:0000256" key="1">
    <source>
        <dbReference type="ARBA" id="ARBA00022670"/>
    </source>
</evidence>
<evidence type="ECO:0000313" key="10">
    <source>
        <dbReference type="Proteomes" id="UP000076586"/>
    </source>
</evidence>
<proteinExistence type="inferred from homology"/>
<protein>
    <submittedName>
        <fullName evidence="9">Peptidase family M48</fullName>
    </submittedName>
</protein>
<evidence type="ECO:0000256" key="6">
    <source>
        <dbReference type="RuleBase" id="RU003983"/>
    </source>
</evidence>
<evidence type="ECO:0000256" key="4">
    <source>
        <dbReference type="ARBA" id="ARBA00022833"/>
    </source>
</evidence>
<dbReference type="InterPro" id="IPR051156">
    <property type="entry name" value="Mito/Outer_Membr_Metalloprot"/>
</dbReference>
<evidence type="ECO:0000256" key="7">
    <source>
        <dbReference type="SAM" id="SignalP"/>
    </source>
</evidence>
<keyword evidence="10" id="KW-1185">Reference proteome</keyword>
<reference evidence="10" key="2">
    <citation type="journal article" date="2017" name="Genome Announc.">
        <title>Draft genome sequence of Paludibacter jiangxiensis NM7(T), a propionate-producing fermentative bacterium.</title>
        <authorList>
            <person name="Qiu Y.-L."/>
            <person name="Tourlousse D.M."/>
            <person name="Matsuura N."/>
            <person name="Ohashi A."/>
            <person name="Sekiguchi Y."/>
        </authorList>
    </citation>
    <scope>NUCLEOTIDE SEQUENCE [LARGE SCALE GENOMIC DNA]</scope>
    <source>
        <strain evidence="10">NM7</strain>
    </source>
</reference>
<feature type="signal peptide" evidence="7">
    <location>
        <begin position="1"/>
        <end position="23"/>
    </location>
</feature>
<name>A0A161M5V7_9BACT</name>
<dbReference type="Gene3D" id="3.30.2010.10">
    <property type="entry name" value="Metalloproteases ('zincins'), catalytic domain"/>
    <property type="match status" value="1"/>
</dbReference>
<comment type="similarity">
    <text evidence="6">Belongs to the peptidase M48 family.</text>
</comment>
<evidence type="ECO:0000256" key="2">
    <source>
        <dbReference type="ARBA" id="ARBA00022723"/>
    </source>
</evidence>
<dbReference type="GO" id="GO:0051603">
    <property type="term" value="P:proteolysis involved in protein catabolic process"/>
    <property type="evidence" value="ECO:0007669"/>
    <property type="project" value="TreeGrafter"/>
</dbReference>
<dbReference type="PANTHER" id="PTHR22726:SF1">
    <property type="entry name" value="METALLOENDOPEPTIDASE OMA1, MITOCHONDRIAL"/>
    <property type="match status" value="1"/>
</dbReference>
<dbReference type="PANTHER" id="PTHR22726">
    <property type="entry name" value="METALLOENDOPEPTIDASE OMA1"/>
    <property type="match status" value="1"/>
</dbReference>
<dbReference type="OrthoDB" id="9810445at2"/>
<sequence length="268" mass="29543">MRAKVKFLSILALFSFLSCSTLNQVNLYTIDDDKKLGNQMFEQIQTDTKEYPLMDETKYAKAYAQVRQIMNTILQSGQVEHAKDFEWSVKLIDADVLNAFACPGGKMYVYRGLIQYLDNEAELAGVMAHEIGHVSGRHSTRQMTKQYGVATLTSMILGKNASQLATTTAQIAGSIGGLAFSRSDESEADAFAVRVLTATDYNPLGVAGFFKKMEAEGKSNNTPAILSTHPSSPDRISKITAVWQSLGSKKGNDYAERYKVLKKNVAIK</sequence>
<gene>
    <name evidence="9" type="ORF">PJIAN_4425</name>
</gene>
<reference evidence="10" key="1">
    <citation type="submission" date="2016-04" db="EMBL/GenBank/DDBJ databases">
        <title>Draft genome sequence of Paludibacter jiangxiensis strain NM7.</title>
        <authorList>
            <person name="Qiu Y."/>
            <person name="Matsuura N."/>
            <person name="Ohashi A."/>
            <person name="Tourlousse M.D."/>
            <person name="Sekiguchi Y."/>
        </authorList>
    </citation>
    <scope>NUCLEOTIDE SEQUENCE [LARGE SCALE GENOMIC DNA]</scope>
    <source>
        <strain evidence="10">NM7</strain>
    </source>
</reference>
<evidence type="ECO:0000259" key="8">
    <source>
        <dbReference type="Pfam" id="PF01435"/>
    </source>
</evidence>
<dbReference type="GO" id="GO:0004222">
    <property type="term" value="F:metalloendopeptidase activity"/>
    <property type="evidence" value="ECO:0007669"/>
    <property type="project" value="InterPro"/>
</dbReference>
<dbReference type="AlphaFoldDB" id="A0A161M5V7"/>
<dbReference type="EMBL" id="BDCR01000004">
    <property type="protein sequence ID" value="GAT63883.1"/>
    <property type="molecule type" value="Genomic_DNA"/>
</dbReference>
<dbReference type="GO" id="GO:0046872">
    <property type="term" value="F:metal ion binding"/>
    <property type="evidence" value="ECO:0007669"/>
    <property type="project" value="UniProtKB-KW"/>
</dbReference>
<evidence type="ECO:0000256" key="3">
    <source>
        <dbReference type="ARBA" id="ARBA00022801"/>
    </source>
</evidence>
<dbReference type="Pfam" id="PF01435">
    <property type="entry name" value="Peptidase_M48"/>
    <property type="match status" value="1"/>
</dbReference>
<evidence type="ECO:0000313" key="9">
    <source>
        <dbReference type="EMBL" id="GAT63883.1"/>
    </source>
</evidence>
<organism evidence="9 10">
    <name type="scientific">Paludibacter jiangxiensis</name>
    <dbReference type="NCBI Taxonomy" id="681398"/>
    <lineage>
        <taxon>Bacteria</taxon>
        <taxon>Pseudomonadati</taxon>
        <taxon>Bacteroidota</taxon>
        <taxon>Bacteroidia</taxon>
        <taxon>Bacteroidales</taxon>
        <taxon>Paludibacteraceae</taxon>
        <taxon>Paludibacter</taxon>
    </lineage>
</organism>
<keyword evidence="2" id="KW-0479">Metal-binding</keyword>
<keyword evidence="3 6" id="KW-0378">Hydrolase</keyword>
<comment type="cofactor">
    <cofactor evidence="6">
        <name>Zn(2+)</name>
        <dbReference type="ChEBI" id="CHEBI:29105"/>
    </cofactor>
    <text evidence="6">Binds 1 zinc ion per subunit.</text>
</comment>
<feature type="chain" id="PRO_5007824974" evidence="7">
    <location>
        <begin position="24"/>
        <end position="268"/>
    </location>
</feature>
<evidence type="ECO:0000256" key="5">
    <source>
        <dbReference type="ARBA" id="ARBA00023049"/>
    </source>
</evidence>
<keyword evidence="4 6" id="KW-0862">Zinc</keyword>
<dbReference type="Proteomes" id="UP000076586">
    <property type="component" value="Unassembled WGS sequence"/>
</dbReference>
<dbReference type="InterPro" id="IPR001915">
    <property type="entry name" value="Peptidase_M48"/>
</dbReference>
<dbReference type="STRING" id="681398.PJIAN_4425"/>
<keyword evidence="7" id="KW-0732">Signal</keyword>
<accession>A0A161M5V7</accession>
<dbReference type="RefSeq" id="WP_068705480.1">
    <property type="nucleotide sequence ID" value="NZ_BDCR01000004.1"/>
</dbReference>